<dbReference type="InterPro" id="IPR007533">
    <property type="entry name" value="Cyt_c_oxidase_assmbl_CtaG"/>
</dbReference>
<dbReference type="Gene3D" id="2.60.370.10">
    <property type="entry name" value="Ctag/Cox11"/>
    <property type="match status" value="1"/>
</dbReference>
<evidence type="ECO:0000256" key="5">
    <source>
        <dbReference type="ARBA" id="ARBA00022692"/>
    </source>
</evidence>
<gene>
    <name evidence="10" type="ORF">PAUR_a3663</name>
</gene>
<keyword evidence="8" id="KW-0186">Copper</keyword>
<keyword evidence="5" id="KW-0812">Transmembrane</keyword>
<evidence type="ECO:0000313" key="11">
    <source>
        <dbReference type="Proteomes" id="UP000615755"/>
    </source>
</evidence>
<dbReference type="PIRSF" id="PIRSF005413">
    <property type="entry name" value="COX11"/>
    <property type="match status" value="1"/>
</dbReference>
<evidence type="ECO:0000256" key="4">
    <source>
        <dbReference type="ARBA" id="ARBA00015384"/>
    </source>
</evidence>
<evidence type="ECO:0000256" key="1">
    <source>
        <dbReference type="ARBA" id="ARBA00004007"/>
    </source>
</evidence>
<reference evidence="10 11" key="1">
    <citation type="submission" date="2015-03" db="EMBL/GenBank/DDBJ databases">
        <title>Genome sequence of Pseudoalteromonas aurantia.</title>
        <authorList>
            <person name="Xie B.-B."/>
            <person name="Rong J.-C."/>
            <person name="Qin Q.-L."/>
            <person name="Zhang Y.-Z."/>
        </authorList>
    </citation>
    <scope>NUCLEOTIDE SEQUENCE [LARGE SCALE GENOMIC DNA]</scope>
    <source>
        <strain evidence="10 11">208</strain>
    </source>
</reference>
<proteinExistence type="inferred from homology"/>
<protein>
    <recommendedName>
        <fullName evidence="4">Cytochrome c oxidase assembly protein CtaG</fullName>
    </recommendedName>
</protein>
<keyword evidence="11" id="KW-1185">Reference proteome</keyword>
<evidence type="ECO:0000313" key="10">
    <source>
        <dbReference type="EMBL" id="MBE0366620.1"/>
    </source>
</evidence>
<dbReference type="SUPFAM" id="SSF110111">
    <property type="entry name" value="Ctag/Cox11"/>
    <property type="match status" value="1"/>
</dbReference>
<dbReference type="RefSeq" id="WP_192506136.1">
    <property type="nucleotide sequence ID" value="NZ_AQGV01000010.1"/>
</dbReference>
<keyword evidence="6" id="KW-0735">Signal-anchor</keyword>
<comment type="similarity">
    <text evidence="3">Belongs to the COX11/CtaG family.</text>
</comment>
<dbReference type="PANTHER" id="PTHR21320:SF3">
    <property type="entry name" value="CYTOCHROME C OXIDASE ASSEMBLY PROTEIN COX11, MITOCHONDRIAL-RELATED"/>
    <property type="match status" value="1"/>
</dbReference>
<evidence type="ECO:0000256" key="7">
    <source>
        <dbReference type="ARBA" id="ARBA00022989"/>
    </source>
</evidence>
<keyword evidence="9" id="KW-0472">Membrane</keyword>
<dbReference type="EMBL" id="AQGV01000010">
    <property type="protein sequence ID" value="MBE0366620.1"/>
    <property type="molecule type" value="Genomic_DNA"/>
</dbReference>
<name>A0ABR9E8P9_9GAMM</name>
<dbReference type="Pfam" id="PF04442">
    <property type="entry name" value="CtaG_Cox11"/>
    <property type="match status" value="1"/>
</dbReference>
<evidence type="ECO:0000256" key="9">
    <source>
        <dbReference type="ARBA" id="ARBA00023136"/>
    </source>
</evidence>
<keyword evidence="7" id="KW-1133">Transmembrane helix</keyword>
<dbReference type="NCBIfam" id="NF003465">
    <property type="entry name" value="PRK05089.1"/>
    <property type="match status" value="1"/>
</dbReference>
<accession>A0ABR9E8P9</accession>
<organism evidence="10 11">
    <name type="scientific">Pseudoalteromonas aurantia 208</name>
    <dbReference type="NCBI Taxonomy" id="1314867"/>
    <lineage>
        <taxon>Bacteria</taxon>
        <taxon>Pseudomonadati</taxon>
        <taxon>Pseudomonadota</taxon>
        <taxon>Gammaproteobacteria</taxon>
        <taxon>Alteromonadales</taxon>
        <taxon>Pseudoalteromonadaceae</taxon>
        <taxon>Pseudoalteromonas</taxon>
    </lineage>
</organism>
<dbReference type="PANTHER" id="PTHR21320">
    <property type="entry name" value="CYTOCHROME C OXIDASE ASSEMBLY PROTEIN COX11-RELATED"/>
    <property type="match status" value="1"/>
</dbReference>
<evidence type="ECO:0000256" key="3">
    <source>
        <dbReference type="ARBA" id="ARBA00009620"/>
    </source>
</evidence>
<comment type="caution">
    <text evidence="10">The sequence shown here is derived from an EMBL/GenBank/DDBJ whole genome shotgun (WGS) entry which is preliminary data.</text>
</comment>
<dbReference type="Proteomes" id="UP000615755">
    <property type="component" value="Unassembled WGS sequence"/>
</dbReference>
<evidence type="ECO:0000256" key="8">
    <source>
        <dbReference type="ARBA" id="ARBA00023008"/>
    </source>
</evidence>
<comment type="subcellular location">
    <subcellularLocation>
        <location evidence="2">Cell inner membrane</location>
        <topology evidence="2">Single-pass type II membrane protein</topology>
        <orientation evidence="2">Periplasmic side</orientation>
    </subcellularLocation>
</comment>
<sequence>MEHSVLLKKLLLSAVAMFAFAFALVPLYDVFCDVTGLNGKPNMEVATQSQQIVNSRTVDVSFTTHAQQSAPFAVKAQQYMVQVKPGEMTEVTFSAQNLSKSARVMQAVPSVSPGRAAKYLHKMACFCFDKQAFAASEQLEFKLLFYVDTELPVDVKELTLSYTVFDISDSAQANIHTVTASAVAS</sequence>
<evidence type="ECO:0000256" key="2">
    <source>
        <dbReference type="ARBA" id="ARBA00004382"/>
    </source>
</evidence>
<dbReference type="InterPro" id="IPR023471">
    <property type="entry name" value="CtaG/Cox11_dom_sf"/>
</dbReference>
<evidence type="ECO:0000256" key="6">
    <source>
        <dbReference type="ARBA" id="ARBA00022968"/>
    </source>
</evidence>
<comment type="function">
    <text evidence="1">Exerts its effect at some terminal stage of cytochrome c oxidase synthesis, probably by being involved in the insertion of the copper B into subunit I.</text>
</comment>